<reference evidence="2 3" key="1">
    <citation type="journal article" date="2018" name="Gigascience">
        <title>Genomes of trombidid mites reveal novel predicted allergens and laterally-transferred genes associated with secondary metabolism.</title>
        <authorList>
            <person name="Dong X."/>
            <person name="Chaisiri K."/>
            <person name="Xia D."/>
            <person name="Armstrong S.D."/>
            <person name="Fang Y."/>
            <person name="Donnelly M.J."/>
            <person name="Kadowaki T."/>
            <person name="McGarry J.W."/>
            <person name="Darby A.C."/>
            <person name="Makepeace B.L."/>
        </authorList>
    </citation>
    <scope>NUCLEOTIDE SEQUENCE [LARGE SCALE GENOMIC DNA]</scope>
    <source>
        <strain evidence="2">UoL-WK</strain>
    </source>
</reference>
<dbReference type="InterPro" id="IPR000210">
    <property type="entry name" value="BTB/POZ_dom"/>
</dbReference>
<dbReference type="InterPro" id="IPR011705">
    <property type="entry name" value="BACK"/>
</dbReference>
<dbReference type="GO" id="GO:0050804">
    <property type="term" value="P:modulation of chemical synaptic transmission"/>
    <property type="evidence" value="ECO:0007669"/>
    <property type="project" value="TreeGrafter"/>
</dbReference>
<name>A0A3S3PIY4_9ACAR</name>
<dbReference type="OrthoDB" id="6418787at2759"/>
<dbReference type="Proteomes" id="UP000285301">
    <property type="component" value="Unassembled WGS sequence"/>
</dbReference>
<dbReference type="SMART" id="SM00875">
    <property type="entry name" value="BACK"/>
    <property type="match status" value="1"/>
</dbReference>
<feature type="domain" description="BTB" evidence="1">
    <location>
        <begin position="25"/>
        <end position="92"/>
    </location>
</feature>
<dbReference type="GO" id="GO:0048512">
    <property type="term" value="P:circadian behavior"/>
    <property type="evidence" value="ECO:0007669"/>
    <property type="project" value="TreeGrafter"/>
</dbReference>
<dbReference type="Gene3D" id="3.30.710.10">
    <property type="entry name" value="Potassium Channel Kv1.1, Chain A"/>
    <property type="match status" value="1"/>
</dbReference>
<dbReference type="SUPFAM" id="SSF54695">
    <property type="entry name" value="POZ domain"/>
    <property type="match status" value="1"/>
</dbReference>
<organism evidence="2 3">
    <name type="scientific">Dinothrombium tinctorium</name>
    <dbReference type="NCBI Taxonomy" id="1965070"/>
    <lineage>
        <taxon>Eukaryota</taxon>
        <taxon>Metazoa</taxon>
        <taxon>Ecdysozoa</taxon>
        <taxon>Arthropoda</taxon>
        <taxon>Chelicerata</taxon>
        <taxon>Arachnida</taxon>
        <taxon>Acari</taxon>
        <taxon>Acariformes</taxon>
        <taxon>Trombidiformes</taxon>
        <taxon>Prostigmata</taxon>
        <taxon>Anystina</taxon>
        <taxon>Parasitengona</taxon>
        <taxon>Trombidioidea</taxon>
        <taxon>Trombidiidae</taxon>
        <taxon>Dinothrombium</taxon>
    </lineage>
</organism>
<dbReference type="AlphaFoldDB" id="A0A3S3PIY4"/>
<dbReference type="Gene3D" id="1.25.40.420">
    <property type="match status" value="1"/>
</dbReference>
<evidence type="ECO:0000313" key="2">
    <source>
        <dbReference type="EMBL" id="RWS02098.1"/>
    </source>
</evidence>
<sequence>MSGDIICAESPSEIMSKLYLNEELCDIRFVVEGETIAANKAILAASCEYFRIQLFGETNESRKKEIVLTGTPKDAFKPIVKFIYTGRIEIRKMDTDHLISLLSLSHEYQFRRLLHWLEAKFEQERIIFDNINKVFKISSLYEIDSLLEKCWRFIESNAKEIVEDKTIFTSFSFKLVDQIVCRETFIADEIDIFKALMEWKKSYPECDITSVLANIRWDQISLENFHQYVRPFGVFTDTQYIDASVIKKGKRGNNSPETESSIYNNFYPIGNSNIFFSNERDRDRCHSHPVKLYLDCECSSVDPEPSDHMESCQIFRTVMHDLIYPYFCKEISFKTLQRDKKASFSVSISPENDVTQMIEIYKRQVITRSLGEFHHNISFPKQRIQ</sequence>
<comment type="caution">
    <text evidence="2">The sequence shown here is derived from an EMBL/GenBank/DDBJ whole genome shotgun (WGS) entry which is preliminary data.</text>
</comment>
<dbReference type="EMBL" id="NCKU01008165">
    <property type="protein sequence ID" value="RWS02098.1"/>
    <property type="molecule type" value="Genomic_DNA"/>
</dbReference>
<protein>
    <submittedName>
        <fullName evidence="2">BTB/POZ domain-containing protein 9-like protein</fullName>
    </submittedName>
</protein>
<accession>A0A3S3PIY4</accession>
<dbReference type="GO" id="GO:0008344">
    <property type="term" value="P:adult locomotory behavior"/>
    <property type="evidence" value="ECO:0007669"/>
    <property type="project" value="TreeGrafter"/>
</dbReference>
<dbReference type="PANTHER" id="PTHR46306">
    <property type="entry name" value="BTB/POZ DOMAIN-CONTAINING PROTEIN 9"/>
    <property type="match status" value="1"/>
</dbReference>
<keyword evidence="3" id="KW-1185">Reference proteome</keyword>
<dbReference type="Pfam" id="PF00651">
    <property type="entry name" value="BTB"/>
    <property type="match status" value="1"/>
</dbReference>
<gene>
    <name evidence="2" type="ORF">B4U79_12523</name>
</gene>
<dbReference type="InterPro" id="IPR011333">
    <property type="entry name" value="SKP1/BTB/POZ_sf"/>
</dbReference>
<dbReference type="SMART" id="SM00225">
    <property type="entry name" value="BTB"/>
    <property type="match status" value="1"/>
</dbReference>
<dbReference type="STRING" id="1965070.A0A3S3PIY4"/>
<dbReference type="Pfam" id="PF07707">
    <property type="entry name" value="BACK"/>
    <property type="match status" value="1"/>
</dbReference>
<dbReference type="GO" id="GO:0005737">
    <property type="term" value="C:cytoplasm"/>
    <property type="evidence" value="ECO:0007669"/>
    <property type="project" value="TreeGrafter"/>
</dbReference>
<dbReference type="InterPro" id="IPR052407">
    <property type="entry name" value="BTB_POZ_domain_cont_9"/>
</dbReference>
<proteinExistence type="predicted"/>
<evidence type="ECO:0000313" key="3">
    <source>
        <dbReference type="Proteomes" id="UP000285301"/>
    </source>
</evidence>
<evidence type="ECO:0000259" key="1">
    <source>
        <dbReference type="PROSITE" id="PS50097"/>
    </source>
</evidence>
<dbReference type="PROSITE" id="PS50097">
    <property type="entry name" value="BTB"/>
    <property type="match status" value="1"/>
</dbReference>
<dbReference type="PANTHER" id="PTHR46306:SF1">
    <property type="entry name" value="BTB_POZ DOMAIN-CONTAINING PROTEIN 9"/>
    <property type="match status" value="1"/>
</dbReference>